<evidence type="ECO:0000313" key="2">
    <source>
        <dbReference type="Proteomes" id="UP000594261"/>
    </source>
</evidence>
<dbReference type="Proteomes" id="UP000594261">
    <property type="component" value="Chromosome 4"/>
</dbReference>
<keyword evidence="2" id="KW-1185">Reference proteome</keyword>
<evidence type="ECO:0000313" key="1">
    <source>
        <dbReference type="EnsemblPlants" id="QL04p016767:mrna"/>
    </source>
</evidence>
<reference evidence="1" key="2">
    <citation type="submission" date="2021-01" db="UniProtKB">
        <authorList>
            <consortium name="EnsemblPlants"/>
        </authorList>
    </citation>
    <scope>IDENTIFICATION</scope>
</reference>
<reference evidence="1 2" key="1">
    <citation type="journal article" date="2016" name="G3 (Bethesda)">
        <title>First Draft Assembly and Annotation of the Genome of a California Endemic Oak Quercus lobata Nee (Fagaceae).</title>
        <authorList>
            <person name="Sork V.L."/>
            <person name="Fitz-Gibbon S.T."/>
            <person name="Puiu D."/>
            <person name="Crepeau M."/>
            <person name="Gugger P.F."/>
            <person name="Sherman R."/>
            <person name="Stevens K."/>
            <person name="Langley C.H."/>
            <person name="Pellegrini M."/>
            <person name="Salzberg S.L."/>
        </authorList>
    </citation>
    <scope>NUCLEOTIDE SEQUENCE [LARGE SCALE GENOMIC DNA]</scope>
    <source>
        <strain evidence="1 2">cv. SW786</strain>
    </source>
</reference>
<sequence length="163" mass="18756">MCHNCLLSARDLILKGSIWPIGNRQSIKISNNRWLPCSPIFKLGVDTTMKVGNLIDHQTKQWNRSLIQATFTQSTQDDILSIKLTNLACRRVPIDRLYANCGQMKGKLTGNEMEIWVIVAWSIWNTRNQFCFEAKQSQPSDILRGATTLLQDYQRLNQHLVRP</sequence>
<proteinExistence type="predicted"/>
<dbReference type="EMBL" id="LRBV02000004">
    <property type="status" value="NOT_ANNOTATED_CDS"/>
    <property type="molecule type" value="Genomic_DNA"/>
</dbReference>
<protein>
    <submittedName>
        <fullName evidence="1">Uncharacterized protein</fullName>
    </submittedName>
</protein>
<dbReference type="AlphaFoldDB" id="A0A7N2R2K7"/>
<dbReference type="EnsemblPlants" id="QL04p016767:mrna">
    <property type="protein sequence ID" value="QL04p016767:mrna"/>
    <property type="gene ID" value="QL04p016767"/>
</dbReference>
<organism evidence="1 2">
    <name type="scientific">Quercus lobata</name>
    <name type="common">Valley oak</name>
    <dbReference type="NCBI Taxonomy" id="97700"/>
    <lineage>
        <taxon>Eukaryota</taxon>
        <taxon>Viridiplantae</taxon>
        <taxon>Streptophyta</taxon>
        <taxon>Embryophyta</taxon>
        <taxon>Tracheophyta</taxon>
        <taxon>Spermatophyta</taxon>
        <taxon>Magnoliopsida</taxon>
        <taxon>eudicotyledons</taxon>
        <taxon>Gunneridae</taxon>
        <taxon>Pentapetalae</taxon>
        <taxon>rosids</taxon>
        <taxon>fabids</taxon>
        <taxon>Fagales</taxon>
        <taxon>Fagaceae</taxon>
        <taxon>Quercus</taxon>
    </lineage>
</organism>
<dbReference type="Gramene" id="QL04p016767:mrna">
    <property type="protein sequence ID" value="QL04p016767:mrna"/>
    <property type="gene ID" value="QL04p016767"/>
</dbReference>
<name>A0A7N2R2K7_QUELO</name>
<accession>A0A7N2R2K7</accession>
<dbReference type="InParanoid" id="A0A7N2R2K7"/>